<dbReference type="AlphaFoldDB" id="A0A6C0I158"/>
<accession>A0A6C0I158</accession>
<evidence type="ECO:0000313" key="1">
    <source>
        <dbReference type="EMBL" id="QHT86350.1"/>
    </source>
</evidence>
<dbReference type="EMBL" id="MN740067">
    <property type="protein sequence ID" value="QHT86350.1"/>
    <property type="molecule type" value="Genomic_DNA"/>
</dbReference>
<name>A0A6C0I158_9ZZZZ</name>
<organism evidence="1">
    <name type="scientific">viral metagenome</name>
    <dbReference type="NCBI Taxonomy" id="1070528"/>
    <lineage>
        <taxon>unclassified sequences</taxon>
        <taxon>metagenomes</taxon>
        <taxon>organismal metagenomes</taxon>
    </lineage>
</organism>
<reference evidence="1" key="1">
    <citation type="journal article" date="2020" name="Nature">
        <title>Giant virus diversity and host interactions through global metagenomics.</title>
        <authorList>
            <person name="Schulz F."/>
            <person name="Roux S."/>
            <person name="Paez-Espino D."/>
            <person name="Jungbluth S."/>
            <person name="Walsh D.A."/>
            <person name="Denef V.J."/>
            <person name="McMahon K.D."/>
            <person name="Konstantinidis K.T."/>
            <person name="Eloe-Fadrosh E.A."/>
            <person name="Kyrpides N.C."/>
            <person name="Woyke T."/>
        </authorList>
    </citation>
    <scope>NUCLEOTIDE SEQUENCE</scope>
    <source>
        <strain evidence="1">GVMAG-M-3300023184-186</strain>
    </source>
</reference>
<sequence>MEKIRQPKSFQDRIIQTFLSEENSEYLYNLLYYNLIKMNFSPNTARGILNAFIPDMIAFSSSRDGIYSILNSDELAVRTSLQYGLNVWDEVKRLNIIFYQNKMNNYINNVYSPKPQQLKPPLPSYNKLLEHVPIDGAVEDNDDYAMKMFISDSLQPEGYEYLNDMGPKYELLENQHKWGNKNGTNRDKYDMGGNNSTIGNEDDSIDFDVTLAMALTAPVNPNAQFRTAEDAIMEVMGENYVSSETAIKSKNANKSNIIGSENEAFMRYKEIPFWQHLSREGVDTDIGETLGFGMIETGNHVRGWDMSELREKNSKRYPRYY</sequence>
<proteinExistence type="predicted"/>
<protein>
    <submittedName>
        <fullName evidence="1">Uncharacterized protein</fullName>
    </submittedName>
</protein>